<feature type="region of interest" description="Disordered" evidence="2">
    <location>
        <begin position="214"/>
        <end position="235"/>
    </location>
</feature>
<name>A0A4U7L0I8_9BASI</name>
<evidence type="ECO:0000313" key="5">
    <source>
        <dbReference type="Proteomes" id="UP000306050"/>
    </source>
</evidence>
<keyword evidence="1" id="KW-0853">WD repeat</keyword>
<organism evidence="4 5">
    <name type="scientific">Sporisorium graminicola</name>
    <dbReference type="NCBI Taxonomy" id="280036"/>
    <lineage>
        <taxon>Eukaryota</taxon>
        <taxon>Fungi</taxon>
        <taxon>Dikarya</taxon>
        <taxon>Basidiomycota</taxon>
        <taxon>Ustilaginomycotina</taxon>
        <taxon>Ustilaginomycetes</taxon>
        <taxon>Ustilaginales</taxon>
        <taxon>Ustilaginaceae</taxon>
        <taxon>Sporisorium</taxon>
    </lineage>
</organism>
<dbReference type="SMART" id="SM00256">
    <property type="entry name" value="FBOX"/>
    <property type="match status" value="1"/>
</dbReference>
<feature type="compositionally biased region" description="Polar residues" evidence="2">
    <location>
        <begin position="668"/>
        <end position="678"/>
    </location>
</feature>
<dbReference type="InterPro" id="IPR036322">
    <property type="entry name" value="WD40_repeat_dom_sf"/>
</dbReference>
<dbReference type="RefSeq" id="XP_029742201.1">
    <property type="nucleotide sequence ID" value="XM_029880815.1"/>
</dbReference>
<feature type="compositionally biased region" description="Basic and acidic residues" evidence="2">
    <location>
        <begin position="707"/>
        <end position="717"/>
    </location>
</feature>
<evidence type="ECO:0000313" key="4">
    <source>
        <dbReference type="EMBL" id="TKY90216.1"/>
    </source>
</evidence>
<dbReference type="InterPro" id="IPR036047">
    <property type="entry name" value="F-box-like_dom_sf"/>
</dbReference>
<reference evidence="4 5" key="1">
    <citation type="submission" date="2019-05" db="EMBL/GenBank/DDBJ databases">
        <title>Sporisorium graminicola CBS 10092 draft sequencing and annotation.</title>
        <authorList>
            <person name="Solano-Gonzalez S."/>
            <person name="Caddick M.X."/>
            <person name="Darby A."/>
        </authorList>
    </citation>
    <scope>NUCLEOTIDE SEQUENCE [LARGE SCALE GENOMIC DNA]</scope>
    <source>
        <strain evidence="4 5">CBS 10092</strain>
    </source>
</reference>
<protein>
    <recommendedName>
        <fullName evidence="3">F-box domain-containing protein</fullName>
    </recommendedName>
</protein>
<dbReference type="SUPFAM" id="SSF81383">
    <property type="entry name" value="F-box domain"/>
    <property type="match status" value="1"/>
</dbReference>
<dbReference type="SUPFAM" id="SSF50978">
    <property type="entry name" value="WD40 repeat-like"/>
    <property type="match status" value="1"/>
</dbReference>
<evidence type="ECO:0000256" key="1">
    <source>
        <dbReference type="PROSITE-ProRule" id="PRU00221"/>
    </source>
</evidence>
<proteinExistence type="predicted"/>
<feature type="compositionally biased region" description="Low complexity" evidence="2">
    <location>
        <begin position="214"/>
        <end position="230"/>
    </location>
</feature>
<dbReference type="InterPro" id="IPR015943">
    <property type="entry name" value="WD40/YVTN_repeat-like_dom_sf"/>
</dbReference>
<dbReference type="Gene3D" id="2.130.10.10">
    <property type="entry name" value="YVTN repeat-like/Quinoprotein amine dehydrogenase"/>
    <property type="match status" value="1"/>
</dbReference>
<sequence>MQPSAMDSRLADEVLLRILSFLDAADLVRLQLVNTHICRLAKDPQLWKRLFYFNFVRPNKGTSDQHASSRTLPTLRELRSLLLHQNLLSGKHITGDGAGPIHRLPSRYYSTSPRSSATIAPEKAADDAIFSLFHRGLRSTEASARDHLIDWEQIFRVSTNWQHGNFAVSELVTPTTRARLAPRHLPSLASHGTIVRVSHEFTLTATTADVEDASTSPSVSVYPSEPSTSSADQLGQTTSYIPTDLQDRRPILRFSSQRLRRLLEIQSSDQDPKQVLITEIAIDADAGMGTPSADALESRKRKVDGTKDIVSGSVARVLIAYSTGHFSIFSLRTTNGITKCSEDVFDSSETTASDSHVTMAALHSHALVLCSSDFQLAFYRIRTNPTTRIDLIHRVSSYRCSWPASLRLKKLPYHDMSKSIRGPSSSLTADRHWREECIEEQAFRVTFAYSTPSYPASWSVSVLEVVVRLNLDAASPSAVRVTSRHATAKHPFRPTPIDPRGRSMLGRHQSSPLRTSHESLGQPPVLASRVATTSSRSTSLTYDDPFVVLGASDNLIEVYELLGATTFVRRTPRDSHTPAPTSRSATATPASPTQGLRLVHRRSLHGHTGSVDSVALEDGRCVSGGADGSVMVWSLGDRANETDSVASVMRHVRASARGSERRDGTNGIGSKSTSSTILDQEEGDEAATHMAHVLTLRSSMEPELSESELRDPNDKHSGYNQARDARPLGPSLGQMVRSRVLDRQTRGVIRWVSTAFDKIVSIVAYTDAMSGLIAAGNSSTEAQQPRERVQVWSFG</sequence>
<dbReference type="AlphaFoldDB" id="A0A4U7L0I8"/>
<dbReference type="GeneID" id="40723109"/>
<dbReference type="Gene3D" id="1.20.1280.50">
    <property type="match status" value="1"/>
</dbReference>
<dbReference type="PROSITE" id="PS50294">
    <property type="entry name" value="WD_REPEATS_REGION"/>
    <property type="match status" value="1"/>
</dbReference>
<feature type="region of interest" description="Disordered" evidence="2">
    <location>
        <begin position="654"/>
        <end position="686"/>
    </location>
</feature>
<dbReference type="KEGG" id="sgra:EX895_000214"/>
<feature type="domain" description="F-box" evidence="3">
    <location>
        <begin position="4"/>
        <end position="50"/>
    </location>
</feature>
<dbReference type="Proteomes" id="UP000306050">
    <property type="component" value="Chromosome SGRAM_1"/>
</dbReference>
<dbReference type="SMART" id="SM00320">
    <property type="entry name" value="WD40"/>
    <property type="match status" value="1"/>
</dbReference>
<dbReference type="PROSITE" id="PS50181">
    <property type="entry name" value="FBOX"/>
    <property type="match status" value="1"/>
</dbReference>
<dbReference type="InterPro" id="IPR001680">
    <property type="entry name" value="WD40_rpt"/>
</dbReference>
<gene>
    <name evidence="4" type="ORF">EX895_000214</name>
</gene>
<evidence type="ECO:0000256" key="2">
    <source>
        <dbReference type="SAM" id="MobiDB-lite"/>
    </source>
</evidence>
<evidence type="ECO:0000259" key="3">
    <source>
        <dbReference type="PROSITE" id="PS50181"/>
    </source>
</evidence>
<accession>A0A4U7L0I8</accession>
<dbReference type="Pfam" id="PF25499">
    <property type="entry name" value="Beta-prop_pof12"/>
    <property type="match status" value="1"/>
</dbReference>
<dbReference type="EMBL" id="SRRM01000002">
    <property type="protein sequence ID" value="TKY90216.1"/>
    <property type="molecule type" value="Genomic_DNA"/>
</dbReference>
<feature type="repeat" description="WD" evidence="1">
    <location>
        <begin position="604"/>
        <end position="635"/>
    </location>
</feature>
<feature type="compositionally biased region" description="Low complexity" evidence="2">
    <location>
        <begin position="577"/>
        <end position="593"/>
    </location>
</feature>
<feature type="compositionally biased region" description="Basic residues" evidence="2">
    <location>
        <begin position="482"/>
        <end position="492"/>
    </location>
</feature>
<feature type="region of interest" description="Disordered" evidence="2">
    <location>
        <begin position="570"/>
        <end position="595"/>
    </location>
</feature>
<dbReference type="Pfam" id="PF12937">
    <property type="entry name" value="F-box-like"/>
    <property type="match status" value="1"/>
</dbReference>
<dbReference type="PROSITE" id="PS50082">
    <property type="entry name" value="WD_REPEATS_2"/>
    <property type="match status" value="1"/>
</dbReference>
<feature type="region of interest" description="Disordered" evidence="2">
    <location>
        <begin position="482"/>
        <end position="534"/>
    </location>
</feature>
<comment type="caution">
    <text evidence="4">The sequence shown here is derived from an EMBL/GenBank/DDBJ whole genome shotgun (WGS) entry which is preliminary data.</text>
</comment>
<feature type="region of interest" description="Disordered" evidence="2">
    <location>
        <begin position="699"/>
        <end position="731"/>
    </location>
</feature>
<keyword evidence="5" id="KW-1185">Reference proteome</keyword>
<dbReference type="OrthoDB" id="3219396at2759"/>
<dbReference type="InterPro" id="IPR001810">
    <property type="entry name" value="F-box_dom"/>
</dbReference>